<dbReference type="InterPro" id="IPR042047">
    <property type="entry name" value="SleB_dom1"/>
</dbReference>
<name>A0A8S5QRI2_9CAUD</name>
<dbReference type="Pfam" id="PF07486">
    <property type="entry name" value="Hydrolase_2"/>
    <property type="match status" value="1"/>
</dbReference>
<dbReference type="InterPro" id="IPR011105">
    <property type="entry name" value="Cell_wall_hydrolase_SleB"/>
</dbReference>
<organism evidence="2">
    <name type="scientific">Myoviridae sp. ctgXL3</name>
    <dbReference type="NCBI Taxonomy" id="2826681"/>
    <lineage>
        <taxon>Viruses</taxon>
        <taxon>Duplodnaviria</taxon>
        <taxon>Heunggongvirae</taxon>
        <taxon>Uroviricota</taxon>
        <taxon>Caudoviricetes</taxon>
    </lineage>
</organism>
<dbReference type="GO" id="GO:0016787">
    <property type="term" value="F:hydrolase activity"/>
    <property type="evidence" value="ECO:0007669"/>
    <property type="project" value="UniProtKB-KW"/>
</dbReference>
<evidence type="ECO:0000313" key="2">
    <source>
        <dbReference type="EMBL" id="DAE21433.1"/>
    </source>
</evidence>
<dbReference type="EMBL" id="BK015712">
    <property type="protein sequence ID" value="DAE21433.1"/>
    <property type="molecule type" value="Genomic_DNA"/>
</dbReference>
<dbReference type="Gene3D" id="1.10.10.2520">
    <property type="entry name" value="Cell wall hydrolase SleB, domain 1"/>
    <property type="match status" value="1"/>
</dbReference>
<proteinExistence type="predicted"/>
<keyword evidence="2" id="KW-0378">Hydrolase</keyword>
<sequence>MKKAVILTLWLIILTCVSFTAGAEEKEPVNVITLASVPATIPYDLTNGVKESVENSVASIIEETPAPQAEIVPREEPVQEFVPVIPHTEEDVYLLAQLINSEAGIESPQCQAYVASVVINRLNSPEFPNTIDGVIFDRKFGVQFSVTLRNKKGHRPIDNTPSEQQIQIARYCLDNGSVLPSDVLVFYSTSCDSGWVTSRKRFTQVDHTVFSYSHK</sequence>
<reference evidence="2" key="1">
    <citation type="journal article" date="2021" name="Proc. Natl. Acad. Sci. U.S.A.">
        <title>A Catalog of Tens of Thousands of Viruses from Human Metagenomes Reveals Hidden Associations with Chronic Diseases.</title>
        <authorList>
            <person name="Tisza M.J."/>
            <person name="Buck C.B."/>
        </authorList>
    </citation>
    <scope>NUCLEOTIDE SEQUENCE</scope>
    <source>
        <strain evidence="2">CtgXL3</strain>
    </source>
</reference>
<evidence type="ECO:0000259" key="1">
    <source>
        <dbReference type="Pfam" id="PF07486"/>
    </source>
</evidence>
<protein>
    <submittedName>
        <fullName evidence="2">Cell Wall Hydrolase</fullName>
    </submittedName>
</protein>
<accession>A0A8S5QRI2</accession>
<feature type="domain" description="Cell wall hydrolase SleB" evidence="1">
    <location>
        <begin position="106"/>
        <end position="210"/>
    </location>
</feature>